<feature type="non-terminal residue" evidence="3">
    <location>
        <position position="49"/>
    </location>
</feature>
<keyword evidence="4" id="KW-1185">Reference proteome</keyword>
<feature type="region of interest" description="Disordered" evidence="1">
    <location>
        <begin position="27"/>
        <end position="49"/>
    </location>
</feature>
<protein>
    <submittedName>
        <fullName evidence="3">24086_t:CDS:1</fullName>
    </submittedName>
</protein>
<reference evidence="3 4" key="1">
    <citation type="submission" date="2021-06" db="EMBL/GenBank/DDBJ databases">
        <authorList>
            <person name="Kallberg Y."/>
            <person name="Tangrot J."/>
            <person name="Rosling A."/>
        </authorList>
    </citation>
    <scope>NUCLEOTIDE SEQUENCE [LARGE SCALE GENOMIC DNA]</scope>
    <source>
        <strain evidence="3 4">120-4 pot B 10/14</strain>
    </source>
</reference>
<evidence type="ECO:0000313" key="4">
    <source>
        <dbReference type="Proteomes" id="UP000789901"/>
    </source>
</evidence>
<feature type="signal peptide" evidence="2">
    <location>
        <begin position="1"/>
        <end position="22"/>
    </location>
</feature>
<comment type="caution">
    <text evidence="3">The sequence shown here is derived from an EMBL/GenBank/DDBJ whole genome shotgun (WGS) entry which is preliminary data.</text>
</comment>
<proteinExistence type="predicted"/>
<evidence type="ECO:0000256" key="2">
    <source>
        <dbReference type="SAM" id="SignalP"/>
    </source>
</evidence>
<keyword evidence="2" id="KW-0732">Signal</keyword>
<evidence type="ECO:0000313" key="3">
    <source>
        <dbReference type="EMBL" id="CAG8494666.1"/>
    </source>
</evidence>
<gene>
    <name evidence="3" type="ORF">GMARGA_LOCUS1895</name>
</gene>
<sequence>MLSKFYLVLIIALVFTATVINSAPFGRVERGGKERPVNVENKKENKNYQ</sequence>
<dbReference type="Proteomes" id="UP000789901">
    <property type="component" value="Unassembled WGS sequence"/>
</dbReference>
<dbReference type="EMBL" id="CAJVQB010000541">
    <property type="protein sequence ID" value="CAG8494666.1"/>
    <property type="molecule type" value="Genomic_DNA"/>
</dbReference>
<feature type="chain" id="PRO_5046649912" evidence="2">
    <location>
        <begin position="23"/>
        <end position="49"/>
    </location>
</feature>
<accession>A0ABM8W0N6</accession>
<evidence type="ECO:0000256" key="1">
    <source>
        <dbReference type="SAM" id="MobiDB-lite"/>
    </source>
</evidence>
<name>A0ABM8W0N6_GIGMA</name>
<organism evidence="3 4">
    <name type="scientific">Gigaspora margarita</name>
    <dbReference type="NCBI Taxonomy" id="4874"/>
    <lineage>
        <taxon>Eukaryota</taxon>
        <taxon>Fungi</taxon>
        <taxon>Fungi incertae sedis</taxon>
        <taxon>Mucoromycota</taxon>
        <taxon>Glomeromycotina</taxon>
        <taxon>Glomeromycetes</taxon>
        <taxon>Diversisporales</taxon>
        <taxon>Gigasporaceae</taxon>
        <taxon>Gigaspora</taxon>
    </lineage>
</organism>